<accession>A0ABU1YN19</accession>
<dbReference type="Pfam" id="PF01381">
    <property type="entry name" value="HTH_3"/>
    <property type="match status" value="1"/>
</dbReference>
<feature type="domain" description="HTH cro/C1-type" evidence="1">
    <location>
        <begin position="20"/>
        <end position="72"/>
    </location>
</feature>
<keyword evidence="3" id="KW-1185">Reference proteome</keyword>
<reference evidence="2 3" key="1">
    <citation type="submission" date="2023-07" db="EMBL/GenBank/DDBJ databases">
        <title>Sorghum-associated microbial communities from plants grown in Nebraska, USA.</title>
        <authorList>
            <person name="Schachtman D."/>
        </authorList>
    </citation>
    <scope>NUCLEOTIDE SEQUENCE [LARGE SCALE GENOMIC DNA]</scope>
    <source>
        <strain evidence="2 3">BE314</strain>
    </source>
</reference>
<sequence length="103" mass="11318">MNTLSAFTPDELIAKLGEDIARLRLDKNITQLEVARRAGVSRTAVVNLETGRGATLYTLVRVLRVLGREDWLGALAPRVTVRPLELRRLGHGRQRASSKGSGD</sequence>
<gene>
    <name evidence="2" type="ORF">J2X20_002776</name>
</gene>
<dbReference type="Proteomes" id="UP001180453">
    <property type="component" value="Unassembled WGS sequence"/>
</dbReference>
<evidence type="ECO:0000259" key="1">
    <source>
        <dbReference type="PROSITE" id="PS50943"/>
    </source>
</evidence>
<dbReference type="Gene3D" id="1.10.260.40">
    <property type="entry name" value="lambda repressor-like DNA-binding domains"/>
    <property type="match status" value="1"/>
</dbReference>
<evidence type="ECO:0000313" key="2">
    <source>
        <dbReference type="EMBL" id="MDR7270118.1"/>
    </source>
</evidence>
<organism evidence="2 3">
    <name type="scientific">Roseateles saccharophilus</name>
    <name type="common">Pseudomonas saccharophila</name>
    <dbReference type="NCBI Taxonomy" id="304"/>
    <lineage>
        <taxon>Bacteria</taxon>
        <taxon>Pseudomonadati</taxon>
        <taxon>Pseudomonadota</taxon>
        <taxon>Betaproteobacteria</taxon>
        <taxon>Burkholderiales</taxon>
        <taxon>Sphaerotilaceae</taxon>
        <taxon>Roseateles</taxon>
    </lineage>
</organism>
<proteinExistence type="predicted"/>
<protein>
    <submittedName>
        <fullName evidence="2">Transcriptional regulator with XRE-family HTH domain</fullName>
    </submittedName>
</protein>
<dbReference type="SMART" id="SM00530">
    <property type="entry name" value="HTH_XRE"/>
    <property type="match status" value="1"/>
</dbReference>
<dbReference type="InterPro" id="IPR010982">
    <property type="entry name" value="Lambda_DNA-bd_dom_sf"/>
</dbReference>
<dbReference type="RefSeq" id="WP_310265687.1">
    <property type="nucleotide sequence ID" value="NZ_JAVDXU010000002.1"/>
</dbReference>
<dbReference type="EMBL" id="JAVDXU010000002">
    <property type="protein sequence ID" value="MDR7270118.1"/>
    <property type="molecule type" value="Genomic_DNA"/>
</dbReference>
<evidence type="ECO:0000313" key="3">
    <source>
        <dbReference type="Proteomes" id="UP001180453"/>
    </source>
</evidence>
<dbReference type="CDD" id="cd00093">
    <property type="entry name" value="HTH_XRE"/>
    <property type="match status" value="1"/>
</dbReference>
<dbReference type="PROSITE" id="PS50943">
    <property type="entry name" value="HTH_CROC1"/>
    <property type="match status" value="1"/>
</dbReference>
<dbReference type="SUPFAM" id="SSF47413">
    <property type="entry name" value="lambda repressor-like DNA-binding domains"/>
    <property type="match status" value="1"/>
</dbReference>
<comment type="caution">
    <text evidence="2">The sequence shown here is derived from an EMBL/GenBank/DDBJ whole genome shotgun (WGS) entry which is preliminary data.</text>
</comment>
<name>A0ABU1YN19_ROSSA</name>
<dbReference type="InterPro" id="IPR001387">
    <property type="entry name" value="Cro/C1-type_HTH"/>
</dbReference>